<organism evidence="10">
    <name type="scientific">Acetithermum autotrophicum</name>
    <dbReference type="NCBI Taxonomy" id="1446466"/>
    <lineage>
        <taxon>Bacteria</taxon>
        <taxon>Candidatus Bipolaricaulota</taxon>
        <taxon>Candidatus Acetithermum</taxon>
    </lineage>
</organism>
<comment type="similarity">
    <text evidence="8">Belongs to the binding-protein-dependent transport system permease family. LivHM subfamily.</text>
</comment>
<name>H5SQY9_ACEAU</name>
<feature type="transmembrane region" description="Helical" evidence="9">
    <location>
        <begin position="43"/>
        <end position="61"/>
    </location>
</feature>
<evidence type="ECO:0000256" key="9">
    <source>
        <dbReference type="SAM" id="Phobius"/>
    </source>
</evidence>
<dbReference type="EMBL" id="AP011801">
    <property type="protein sequence ID" value="BAL58506.1"/>
    <property type="molecule type" value="Genomic_DNA"/>
</dbReference>
<dbReference type="PANTHER" id="PTHR11795:SF445">
    <property type="entry name" value="AMINO ACID ABC TRANSPORTER PERMEASE PROTEIN"/>
    <property type="match status" value="1"/>
</dbReference>
<dbReference type="GO" id="GO:0006865">
    <property type="term" value="P:amino acid transport"/>
    <property type="evidence" value="ECO:0007669"/>
    <property type="project" value="UniProtKB-KW"/>
</dbReference>
<feature type="transmembrane region" description="Helical" evidence="9">
    <location>
        <begin position="275"/>
        <end position="296"/>
    </location>
</feature>
<evidence type="ECO:0000256" key="4">
    <source>
        <dbReference type="ARBA" id="ARBA00022692"/>
    </source>
</evidence>
<dbReference type="GO" id="GO:0022857">
    <property type="term" value="F:transmembrane transporter activity"/>
    <property type="evidence" value="ECO:0007669"/>
    <property type="project" value="InterPro"/>
</dbReference>
<gene>
    <name evidence="10" type="ORF">HGMM_OP2C056</name>
</gene>
<evidence type="ECO:0000256" key="5">
    <source>
        <dbReference type="ARBA" id="ARBA00022970"/>
    </source>
</evidence>
<reference evidence="10" key="1">
    <citation type="journal article" date="2005" name="Environ. Microbiol.">
        <title>Genetic and functional properties of uncultivated thermophilic crenarchaeotes from a subsurface gold mine as revealed by analysis of genome fragments.</title>
        <authorList>
            <person name="Nunoura T."/>
            <person name="Hirayama H."/>
            <person name="Takami H."/>
            <person name="Oida H."/>
            <person name="Nishi S."/>
            <person name="Shimamura S."/>
            <person name="Suzuki Y."/>
            <person name="Inagaki F."/>
            <person name="Takai K."/>
            <person name="Nealson K.H."/>
            <person name="Horikoshi K."/>
        </authorList>
    </citation>
    <scope>NUCLEOTIDE SEQUENCE</scope>
</reference>
<proteinExistence type="inferred from homology"/>
<dbReference type="InterPro" id="IPR001851">
    <property type="entry name" value="ABC_transp_permease"/>
</dbReference>
<sequence>MPPILTMLLGNLLNGAILGSVYGMMTMGLSLIFGVLKIVNVGHGAFIMVGAYIAFWMFTLFKLPPLVSIPLAIVVGMALGFVFFYTVIKRLIGAPELTTLLATFAIGILLEEIAKFMWGPDYRGFNWEVGKLFLPVTTIPLSKVYALIASVLIAVLLYIWFRKAKSGTAIRAVMEDSEGARVCGINVEGIYALSFALGLGLTVLGGTLLTLFVPVGINPYMGGIYTLKAFVIAVLGGLVSPWGAFYAGFIFGLIENGSYTLFSIIPGLEPFSMTQFLAFFLLLVILLVRPTGLLGVKQ</sequence>
<dbReference type="InterPro" id="IPR052157">
    <property type="entry name" value="BCAA_transport_permease"/>
</dbReference>
<feature type="transmembrane region" description="Helical" evidence="9">
    <location>
        <begin position="100"/>
        <end position="118"/>
    </location>
</feature>
<dbReference type="CDD" id="cd06582">
    <property type="entry name" value="TM_PBP1_LivH_like"/>
    <property type="match status" value="1"/>
</dbReference>
<dbReference type="GO" id="GO:0005886">
    <property type="term" value="C:plasma membrane"/>
    <property type="evidence" value="ECO:0007669"/>
    <property type="project" value="UniProtKB-SubCell"/>
</dbReference>
<dbReference type="AlphaFoldDB" id="H5SQY9"/>
<reference evidence="10" key="2">
    <citation type="journal article" date="2012" name="PLoS ONE">
        <title>A Deeply Branching Thermophilic Bacterium with an Ancient Acetyl-CoA Pathway Dominates a Subsurface Ecosystem.</title>
        <authorList>
            <person name="Takami H."/>
            <person name="Noguchi H."/>
            <person name="Takaki Y."/>
            <person name="Uchiyama I."/>
            <person name="Toyoda A."/>
            <person name="Nishi S."/>
            <person name="Chee G.-J."/>
            <person name="Arai W."/>
            <person name="Nunoura T."/>
            <person name="Itoh T."/>
            <person name="Hattori M."/>
            <person name="Takai K."/>
        </authorList>
    </citation>
    <scope>NUCLEOTIDE SEQUENCE</scope>
</reference>
<keyword evidence="3" id="KW-1003">Cell membrane</keyword>
<keyword evidence="5" id="KW-0029">Amino-acid transport</keyword>
<comment type="subcellular location">
    <subcellularLocation>
        <location evidence="1">Cell membrane</location>
        <topology evidence="1">Multi-pass membrane protein</topology>
    </subcellularLocation>
</comment>
<accession>H5SQY9</accession>
<feature type="transmembrane region" description="Helical" evidence="9">
    <location>
        <begin position="190"/>
        <end position="217"/>
    </location>
</feature>
<keyword evidence="4 9" id="KW-0812">Transmembrane</keyword>
<evidence type="ECO:0000256" key="1">
    <source>
        <dbReference type="ARBA" id="ARBA00004651"/>
    </source>
</evidence>
<evidence type="ECO:0000256" key="8">
    <source>
        <dbReference type="ARBA" id="ARBA00037998"/>
    </source>
</evidence>
<feature type="transmembrane region" description="Helical" evidence="9">
    <location>
        <begin position="12"/>
        <end position="36"/>
    </location>
</feature>
<dbReference type="PANTHER" id="PTHR11795">
    <property type="entry name" value="BRANCHED-CHAIN AMINO ACID TRANSPORT SYSTEM PERMEASE PROTEIN LIVH"/>
    <property type="match status" value="1"/>
</dbReference>
<protein>
    <submittedName>
        <fullName evidence="10">Branched-chain amino acid transport system permease protein</fullName>
    </submittedName>
</protein>
<feature type="transmembrane region" description="Helical" evidence="9">
    <location>
        <begin position="138"/>
        <end position="161"/>
    </location>
</feature>
<evidence type="ECO:0000313" key="10">
    <source>
        <dbReference type="EMBL" id="BAL58506.1"/>
    </source>
</evidence>
<feature type="transmembrane region" description="Helical" evidence="9">
    <location>
        <begin position="229"/>
        <end position="254"/>
    </location>
</feature>
<evidence type="ECO:0000256" key="6">
    <source>
        <dbReference type="ARBA" id="ARBA00022989"/>
    </source>
</evidence>
<evidence type="ECO:0000256" key="3">
    <source>
        <dbReference type="ARBA" id="ARBA00022475"/>
    </source>
</evidence>
<keyword evidence="7 9" id="KW-0472">Membrane</keyword>
<feature type="transmembrane region" description="Helical" evidence="9">
    <location>
        <begin position="67"/>
        <end position="88"/>
    </location>
</feature>
<evidence type="ECO:0000256" key="2">
    <source>
        <dbReference type="ARBA" id="ARBA00022448"/>
    </source>
</evidence>
<dbReference type="Pfam" id="PF02653">
    <property type="entry name" value="BPD_transp_2"/>
    <property type="match status" value="1"/>
</dbReference>
<evidence type="ECO:0000256" key="7">
    <source>
        <dbReference type="ARBA" id="ARBA00023136"/>
    </source>
</evidence>
<keyword evidence="2" id="KW-0813">Transport</keyword>
<keyword evidence="6 9" id="KW-1133">Transmembrane helix</keyword>